<evidence type="ECO:0000313" key="2">
    <source>
        <dbReference type="EMBL" id="ACV13123.1"/>
    </source>
</evidence>
<reference evidence="2 3" key="1">
    <citation type="journal article" date="2009" name="Stand. Genomic Sci.">
        <title>Complete genome sequence of Halorhabdus utahensis type strain (AX-2).</title>
        <authorList>
            <person name="Anderson I."/>
            <person name="Tindall B.J."/>
            <person name="Pomrenke H."/>
            <person name="Goker M."/>
            <person name="Lapidus A."/>
            <person name="Nolan M."/>
            <person name="Copeland A."/>
            <person name="Glavina Del Rio T."/>
            <person name="Chen F."/>
            <person name="Tice H."/>
            <person name="Cheng J.F."/>
            <person name="Lucas S."/>
            <person name="Chertkov O."/>
            <person name="Bruce D."/>
            <person name="Brettin T."/>
            <person name="Detter J.C."/>
            <person name="Han C."/>
            <person name="Goodwin L."/>
            <person name="Land M."/>
            <person name="Hauser L."/>
            <person name="Chang Y.J."/>
            <person name="Jeffries C.D."/>
            <person name="Pitluck S."/>
            <person name="Pati A."/>
            <person name="Mavromatis K."/>
            <person name="Ivanova N."/>
            <person name="Ovchinnikova G."/>
            <person name="Chen A."/>
            <person name="Palaniappan K."/>
            <person name="Chain P."/>
            <person name="Rohde M."/>
            <person name="Bristow J."/>
            <person name="Eisen J.A."/>
            <person name="Markowitz V."/>
            <person name="Hugenholtz P."/>
            <person name="Kyrpides N.C."/>
            <person name="Klenk H.P."/>
        </authorList>
    </citation>
    <scope>NUCLEOTIDE SEQUENCE [LARGE SCALE GENOMIC DNA]</scope>
    <source>
        <strain evidence="3">DSM 12940 / JCM 11049 / AX-2</strain>
    </source>
</reference>
<keyword evidence="3" id="KW-1185">Reference proteome</keyword>
<accession>C7NSK7</accession>
<keyword evidence="1" id="KW-0472">Membrane</keyword>
<keyword evidence="1" id="KW-1133">Transmembrane helix</keyword>
<feature type="transmembrane region" description="Helical" evidence="1">
    <location>
        <begin position="202"/>
        <end position="222"/>
    </location>
</feature>
<evidence type="ECO:0000256" key="1">
    <source>
        <dbReference type="SAM" id="Phobius"/>
    </source>
</evidence>
<dbReference type="EMBL" id="CP001687">
    <property type="protein sequence ID" value="ACV13123.1"/>
    <property type="molecule type" value="Genomic_DNA"/>
</dbReference>
<name>C7NSK7_HALUD</name>
<dbReference type="GeneID" id="8385271"/>
<dbReference type="PANTHER" id="PTHR31272">
    <property type="entry name" value="CYTOCHROME C-TYPE BIOGENESIS PROTEIN HI_1454-RELATED"/>
    <property type="match status" value="1"/>
</dbReference>
<dbReference type="InterPro" id="IPR051790">
    <property type="entry name" value="Cytochrome_c-biogenesis_DsbD"/>
</dbReference>
<feature type="transmembrane region" description="Helical" evidence="1">
    <location>
        <begin position="87"/>
        <end position="105"/>
    </location>
</feature>
<gene>
    <name evidence="2" type="ordered locus">Huta_2962</name>
</gene>
<dbReference type="RefSeq" id="WP_015790685.1">
    <property type="nucleotide sequence ID" value="NC_013158.1"/>
</dbReference>
<keyword evidence="1 2" id="KW-0812">Transmembrane</keyword>
<dbReference type="AlphaFoldDB" id="C7NSK7"/>
<proteinExistence type="predicted"/>
<dbReference type="eggNOG" id="arCOG04522">
    <property type="taxonomic scope" value="Archaea"/>
</dbReference>
<dbReference type="PANTHER" id="PTHR31272:SF9">
    <property type="entry name" value="BLL1027 PROTEIN"/>
    <property type="match status" value="1"/>
</dbReference>
<dbReference type="OrthoDB" id="205803at2157"/>
<feature type="transmembrane region" description="Helical" evidence="1">
    <location>
        <begin position="125"/>
        <end position="148"/>
    </location>
</feature>
<dbReference type="STRING" id="519442.Huta_2962"/>
<feature type="transmembrane region" description="Helical" evidence="1">
    <location>
        <begin position="160"/>
        <end position="182"/>
    </location>
</feature>
<dbReference type="KEGG" id="hut:Huta_2962"/>
<organism evidence="2 3">
    <name type="scientific">Halorhabdus utahensis (strain DSM 12940 / JCM 11049 / AX-2)</name>
    <dbReference type="NCBI Taxonomy" id="519442"/>
    <lineage>
        <taxon>Archaea</taxon>
        <taxon>Methanobacteriati</taxon>
        <taxon>Methanobacteriota</taxon>
        <taxon>Stenosarchaea group</taxon>
        <taxon>Halobacteria</taxon>
        <taxon>Halobacteriales</taxon>
        <taxon>Haloarculaceae</taxon>
        <taxon>Halorhabdus</taxon>
    </lineage>
</organism>
<dbReference type="HOGENOM" id="CLU_1048085_0_0_2"/>
<feature type="transmembrane region" description="Helical" evidence="1">
    <location>
        <begin position="46"/>
        <end position="75"/>
    </location>
</feature>
<sequence>MSGLTFGATVAFAVTTGATTFFAPCAYPLLPGYVGYYMQAESREGGALLTGALVRGLAASVGVLVTFGLLAVAAITVGRPLQAHLSTLELVVGVLLMLFGLVTLSGRTVGWHARLPERTTSISGFVGFGGLYAIAATGCVAPVFLAVVSQALTFGPAGTAAVLGGYAAGMAVLMIGATVAVAVGVEITTDRFAGLADRMTPIAGGILVAAGLAQIALALFVYSV</sequence>
<protein>
    <submittedName>
        <fullName evidence="2">Cytochrome c biogenesis protein transmembrane region</fullName>
    </submittedName>
</protein>
<evidence type="ECO:0000313" key="3">
    <source>
        <dbReference type="Proteomes" id="UP000002071"/>
    </source>
</evidence>
<dbReference type="Proteomes" id="UP000002071">
    <property type="component" value="Chromosome"/>
</dbReference>